<feature type="domain" description="Antenna complex alpha/beta subunit" evidence="15">
    <location>
        <begin position="7"/>
        <end position="40"/>
    </location>
</feature>
<keyword evidence="10 14" id="KW-1133">Transmembrane helix</keyword>
<dbReference type="GO" id="GO:0042314">
    <property type="term" value="F:bacteriochlorophyll binding"/>
    <property type="evidence" value="ECO:0007669"/>
    <property type="project" value="UniProtKB-KW"/>
</dbReference>
<keyword evidence="3" id="KW-1003">Cell membrane</keyword>
<evidence type="ECO:0000256" key="13">
    <source>
        <dbReference type="ARBA" id="ARBA00023243"/>
    </source>
</evidence>
<keyword evidence="12 14" id="KW-0472">Membrane</keyword>
<dbReference type="GO" id="GO:0030077">
    <property type="term" value="C:plasma membrane light-harvesting complex"/>
    <property type="evidence" value="ECO:0007669"/>
    <property type="project" value="InterPro"/>
</dbReference>
<evidence type="ECO:0000256" key="7">
    <source>
        <dbReference type="ARBA" id="ARBA00022723"/>
    </source>
</evidence>
<protein>
    <submittedName>
        <fullName evidence="16 17">Light-harvesting protein</fullName>
    </submittedName>
</protein>
<feature type="transmembrane region" description="Helical" evidence="14">
    <location>
        <begin position="20"/>
        <end position="40"/>
    </location>
</feature>
<dbReference type="AlphaFoldDB" id="A0A327K4I7"/>
<evidence type="ECO:0000256" key="9">
    <source>
        <dbReference type="ARBA" id="ARBA00022956"/>
    </source>
</evidence>
<evidence type="ECO:0000256" key="11">
    <source>
        <dbReference type="ARBA" id="ARBA00022991"/>
    </source>
</evidence>
<evidence type="ECO:0000259" key="15">
    <source>
        <dbReference type="Pfam" id="PF00556"/>
    </source>
</evidence>
<reference evidence="16 19" key="3">
    <citation type="submission" date="2019-11" db="EMBL/GenBank/DDBJ databases">
        <title>Whole-genome sequence of Rhodoplanes serenus DSM 18633, type strain.</title>
        <authorList>
            <person name="Kyndt J.A."/>
            <person name="Meyer T.E."/>
        </authorList>
    </citation>
    <scope>NUCLEOTIDE SEQUENCE [LARGE SCALE GENOMIC DNA]</scope>
    <source>
        <strain evidence="16 19">DSM 18633</strain>
    </source>
</reference>
<keyword evidence="11" id="KW-0157">Chromophore</keyword>
<evidence type="ECO:0000256" key="10">
    <source>
        <dbReference type="ARBA" id="ARBA00022989"/>
    </source>
</evidence>
<evidence type="ECO:0000313" key="16">
    <source>
        <dbReference type="EMBL" id="MTW16399.1"/>
    </source>
</evidence>
<keyword evidence="7" id="KW-0479">Metal-binding</keyword>
<organism evidence="17 18">
    <name type="scientific">Rhodoplanes serenus</name>
    <dbReference type="NCBI Taxonomy" id="200615"/>
    <lineage>
        <taxon>Bacteria</taxon>
        <taxon>Pseudomonadati</taxon>
        <taxon>Pseudomonadota</taxon>
        <taxon>Alphaproteobacteria</taxon>
        <taxon>Hyphomicrobiales</taxon>
        <taxon>Nitrobacteraceae</taxon>
        <taxon>Rhodoplanes</taxon>
    </lineage>
</organism>
<accession>A0A327K4I7</accession>
<dbReference type="EMBL" id="UWOC01000134">
    <property type="protein sequence ID" value="VCU08697.1"/>
    <property type="molecule type" value="Genomic_DNA"/>
</dbReference>
<evidence type="ECO:0000256" key="2">
    <source>
        <dbReference type="ARBA" id="ARBA00004249"/>
    </source>
</evidence>
<keyword evidence="9" id="KW-0076">Bacteriochlorophyll</keyword>
<evidence type="ECO:0000256" key="3">
    <source>
        <dbReference type="ARBA" id="ARBA00022475"/>
    </source>
</evidence>
<evidence type="ECO:0000256" key="4">
    <source>
        <dbReference type="ARBA" id="ARBA00022494"/>
    </source>
</evidence>
<gene>
    <name evidence="17" type="primary">A1_3</name>
    <name evidence="16" type="ORF">GJ689_09260</name>
    <name evidence="17" type="ORF">RHODGE_RHODGE_01861</name>
</gene>
<evidence type="ECO:0000313" key="17">
    <source>
        <dbReference type="EMBL" id="VCU08697.1"/>
    </source>
</evidence>
<dbReference type="GO" id="GO:0019684">
    <property type="term" value="P:photosynthesis, light reaction"/>
    <property type="evidence" value="ECO:0007669"/>
    <property type="project" value="InterPro"/>
</dbReference>
<reference evidence="18" key="2">
    <citation type="submission" date="2018-10" db="EMBL/GenBank/DDBJ databases">
        <authorList>
            <person name="Peiro R."/>
            <person name="Begona"/>
            <person name="Cbmso G."/>
            <person name="Lopez M."/>
            <person name="Gonzalez S."/>
            <person name="Sacristan E."/>
            <person name="Castillo E."/>
        </authorList>
    </citation>
    <scope>NUCLEOTIDE SEQUENCE [LARGE SCALE GENOMIC DNA]</scope>
</reference>
<dbReference type="NCBIfam" id="NF040861">
    <property type="entry name" value="pufA_517_ASD"/>
    <property type="match status" value="1"/>
</dbReference>
<name>A0A327K4I7_9BRAD</name>
<dbReference type="EMBL" id="WNKV01000006">
    <property type="protein sequence ID" value="MTW16399.1"/>
    <property type="molecule type" value="Genomic_DNA"/>
</dbReference>
<reference evidence="17" key="1">
    <citation type="submission" date="2018-10" db="EMBL/GenBank/DDBJ databases">
        <authorList>
            <person name="Peiro R."/>
            <person name="Begona"/>
            <person name="Cbmso G."/>
            <person name="Lopez M."/>
            <person name="Gonzalez S."/>
            <person name="Sacristan E."/>
            <person name="Castillo E."/>
        </authorList>
    </citation>
    <scope>NUCLEOTIDE SEQUENCE</scope>
    <source>
        <strain evidence="17">Rhod_genome</strain>
    </source>
</reference>
<keyword evidence="5" id="KW-0042">Antenna complex</keyword>
<dbReference type="InterPro" id="IPR018332">
    <property type="entry name" value="Antenna_alpha"/>
</dbReference>
<evidence type="ECO:0000256" key="1">
    <source>
        <dbReference type="ARBA" id="ARBA00002455"/>
    </source>
</evidence>
<keyword evidence="18" id="KW-1185">Reference proteome</keyword>
<keyword evidence="6 14" id="KW-0812">Transmembrane</keyword>
<evidence type="ECO:0000256" key="5">
    <source>
        <dbReference type="ARBA" id="ARBA00022549"/>
    </source>
</evidence>
<dbReference type="RefSeq" id="WP_111385575.1">
    <property type="nucleotide sequence ID" value="NZ_NPEW01000110.1"/>
</dbReference>
<comment type="caution">
    <text evidence="17">The sequence shown here is derived from an EMBL/GenBank/DDBJ whole genome shotgun (WGS) entry which is preliminary data.</text>
</comment>
<comment type="function">
    <text evidence="1">Antenna complexes are light-harvesting systems, which transfer the excitation energy to the reaction centers.</text>
</comment>
<dbReference type="InterPro" id="IPR000066">
    <property type="entry name" value="Antenna_a/b"/>
</dbReference>
<proteinExistence type="predicted"/>
<dbReference type="Proteomes" id="UP000289200">
    <property type="component" value="Unassembled WGS sequence"/>
</dbReference>
<keyword evidence="13" id="KW-0437">Light-harvesting polypeptide</keyword>
<dbReference type="InterPro" id="IPR035889">
    <property type="entry name" value="Light-harvesting_complex"/>
</dbReference>
<dbReference type="SUPFAM" id="SSF56918">
    <property type="entry name" value="Light-harvesting complex subunits"/>
    <property type="match status" value="1"/>
</dbReference>
<evidence type="ECO:0000256" key="12">
    <source>
        <dbReference type="ARBA" id="ARBA00023136"/>
    </source>
</evidence>
<dbReference type="Pfam" id="PF00556">
    <property type="entry name" value="LHC"/>
    <property type="match status" value="1"/>
</dbReference>
<dbReference type="Proteomes" id="UP000438991">
    <property type="component" value="Unassembled WGS sequence"/>
</dbReference>
<dbReference type="GO" id="GO:0005886">
    <property type="term" value="C:plasma membrane"/>
    <property type="evidence" value="ECO:0007669"/>
    <property type="project" value="UniProtKB-SubCell"/>
</dbReference>
<evidence type="ECO:0000313" key="18">
    <source>
        <dbReference type="Proteomes" id="UP000289200"/>
    </source>
</evidence>
<evidence type="ECO:0000313" key="19">
    <source>
        <dbReference type="Proteomes" id="UP000438991"/>
    </source>
</evidence>
<comment type="subcellular location">
    <subcellularLocation>
        <location evidence="2">Cell inner membrane</location>
        <topology evidence="2">Single-pass type II membrane protein</topology>
    </subcellularLocation>
</comment>
<keyword evidence="4" id="KW-0148">Chlorophyll</keyword>
<dbReference type="Gene3D" id="4.10.220.20">
    <property type="entry name" value="Light-harvesting complex"/>
    <property type="match status" value="1"/>
</dbReference>
<keyword evidence="8" id="KW-0460">Magnesium</keyword>
<dbReference type="GO" id="GO:0046872">
    <property type="term" value="F:metal ion binding"/>
    <property type="evidence" value="ECO:0007669"/>
    <property type="project" value="UniProtKB-KW"/>
</dbReference>
<dbReference type="PRINTS" id="PR00673">
    <property type="entry name" value="LIGHTHARVSTA"/>
</dbReference>
<evidence type="ECO:0000256" key="6">
    <source>
        <dbReference type="ARBA" id="ARBA00022692"/>
    </source>
</evidence>
<evidence type="ECO:0000256" key="8">
    <source>
        <dbReference type="ARBA" id="ARBA00022842"/>
    </source>
</evidence>
<evidence type="ECO:0000256" key="14">
    <source>
        <dbReference type="SAM" id="Phobius"/>
    </source>
</evidence>
<sequence length="59" mass="6770">MANPQDDYKIWLVLNPSTWLPVIWIAALVVALAIHAFVLNNPRYNYMDIKTAAEKVQTK</sequence>